<reference evidence="3 5" key="2">
    <citation type="submission" date="2019-03" db="EMBL/GenBank/DDBJ databases">
        <title>Genomic Encyclopedia of Archaeal and Bacterial Type Strains, Phase II (KMG-II): from individual species to whole genera.</title>
        <authorList>
            <person name="Goeker M."/>
        </authorList>
    </citation>
    <scope>NUCLEOTIDE SEQUENCE [LARGE SCALE GENOMIC DNA]</scope>
    <source>
        <strain evidence="3 5">DSM 15594</strain>
    </source>
</reference>
<dbReference type="Proteomes" id="UP000295058">
    <property type="component" value="Unassembled WGS sequence"/>
</dbReference>
<evidence type="ECO:0000313" key="5">
    <source>
        <dbReference type="Proteomes" id="UP000295058"/>
    </source>
</evidence>
<dbReference type="EMBL" id="NQJF01000003">
    <property type="protein sequence ID" value="OYD25571.1"/>
    <property type="molecule type" value="Genomic_DNA"/>
</dbReference>
<dbReference type="Proteomes" id="UP000243640">
    <property type="component" value="Unassembled WGS sequence"/>
</dbReference>
<evidence type="ECO:0000313" key="3">
    <source>
        <dbReference type="EMBL" id="TDW61219.1"/>
    </source>
</evidence>
<proteinExistence type="predicted"/>
<sequence length="154" mass="16860">MTAHHESKKGPNPAQVQAPQSAQHNSTAVECSTAATHQPTKTATKTERAYMLFLSCPGGVTEGDILRQCRLSSGRNYATKIERALSIRLHREQEGNPDGIGAHFRYRITSRADAERVAGLVDQMRQRRNAPPLSLQERGALIARYPEQAVTAAA</sequence>
<dbReference type="OrthoDB" id="5600433at2"/>
<accession>A0A235CLW1</accession>
<protein>
    <submittedName>
        <fullName evidence="2">Uncharacterized protein</fullName>
    </submittedName>
</protein>
<feature type="compositionally biased region" description="Polar residues" evidence="1">
    <location>
        <begin position="14"/>
        <end position="42"/>
    </location>
</feature>
<keyword evidence="5" id="KW-1185">Reference proteome</keyword>
<comment type="caution">
    <text evidence="2">The sequence shown here is derived from an EMBL/GenBank/DDBJ whole genome shotgun (WGS) entry which is preliminary data.</text>
</comment>
<name>A0A235CLW1_9GAMM</name>
<gene>
    <name evidence="2" type="ORF">B6S09_05000</name>
    <name evidence="3" type="ORF">LY04_00751</name>
</gene>
<evidence type="ECO:0000313" key="2">
    <source>
        <dbReference type="EMBL" id="OYD25571.1"/>
    </source>
</evidence>
<dbReference type="EMBL" id="SODO01000002">
    <property type="protein sequence ID" value="TDW61219.1"/>
    <property type="molecule type" value="Genomic_DNA"/>
</dbReference>
<reference evidence="2 4" key="1">
    <citation type="submission" date="2017-08" db="EMBL/GenBank/DDBJ databases">
        <title>Draft Genome Sequence of the Marine Bacterium Oceanimonas baumannii ATCC 700832.</title>
        <authorList>
            <person name="Mcclelland W.D."/>
            <person name="Brennan M.A."/>
            <person name="Trachtenberg A.M."/>
            <person name="Maclea K.S."/>
        </authorList>
    </citation>
    <scope>NUCLEOTIDE SEQUENCE [LARGE SCALE GENOMIC DNA]</scope>
    <source>
        <strain evidence="2 4">ATCC 700832</strain>
    </source>
</reference>
<dbReference type="AlphaFoldDB" id="A0A235CLW1"/>
<evidence type="ECO:0000256" key="1">
    <source>
        <dbReference type="SAM" id="MobiDB-lite"/>
    </source>
</evidence>
<evidence type="ECO:0000313" key="4">
    <source>
        <dbReference type="Proteomes" id="UP000243640"/>
    </source>
</evidence>
<feature type="region of interest" description="Disordered" evidence="1">
    <location>
        <begin position="1"/>
        <end position="42"/>
    </location>
</feature>
<organism evidence="2 4">
    <name type="scientific">Oceanimonas baumannii</name>
    <dbReference type="NCBI Taxonomy" id="129578"/>
    <lineage>
        <taxon>Bacteria</taxon>
        <taxon>Pseudomonadati</taxon>
        <taxon>Pseudomonadota</taxon>
        <taxon>Gammaproteobacteria</taxon>
        <taxon>Aeromonadales</taxon>
        <taxon>Aeromonadaceae</taxon>
        <taxon>Oceanimonas</taxon>
    </lineage>
</organism>
<dbReference type="RefSeq" id="WP_094277399.1">
    <property type="nucleotide sequence ID" value="NZ_NQJF01000003.1"/>
</dbReference>